<reference evidence="1" key="1">
    <citation type="journal article" date="2015" name="Nature">
        <title>Complex archaea that bridge the gap between prokaryotes and eukaryotes.</title>
        <authorList>
            <person name="Spang A."/>
            <person name="Saw J.H."/>
            <person name="Jorgensen S.L."/>
            <person name="Zaremba-Niedzwiedzka K."/>
            <person name="Martijn J."/>
            <person name="Lind A.E."/>
            <person name="van Eijk R."/>
            <person name="Schleper C."/>
            <person name="Guy L."/>
            <person name="Ettema T.J."/>
        </authorList>
    </citation>
    <scope>NUCLEOTIDE SEQUENCE</scope>
</reference>
<dbReference type="AlphaFoldDB" id="A0A0F9FUK2"/>
<proteinExistence type="predicted"/>
<evidence type="ECO:0000313" key="1">
    <source>
        <dbReference type="EMBL" id="KKL54797.1"/>
    </source>
</evidence>
<gene>
    <name evidence="1" type="ORF">LCGC14_2261840</name>
</gene>
<accession>A0A0F9FUK2</accession>
<protein>
    <submittedName>
        <fullName evidence="1">Uncharacterized protein</fullName>
    </submittedName>
</protein>
<organism evidence="1">
    <name type="scientific">marine sediment metagenome</name>
    <dbReference type="NCBI Taxonomy" id="412755"/>
    <lineage>
        <taxon>unclassified sequences</taxon>
        <taxon>metagenomes</taxon>
        <taxon>ecological metagenomes</taxon>
    </lineage>
</organism>
<comment type="caution">
    <text evidence="1">The sequence shown here is derived from an EMBL/GenBank/DDBJ whole genome shotgun (WGS) entry which is preliminary data.</text>
</comment>
<name>A0A0F9FUK2_9ZZZZ</name>
<feature type="non-terminal residue" evidence="1">
    <location>
        <position position="86"/>
    </location>
</feature>
<dbReference type="EMBL" id="LAZR01031075">
    <property type="protein sequence ID" value="KKL54797.1"/>
    <property type="molecule type" value="Genomic_DNA"/>
</dbReference>
<sequence length="86" mass="10322">MYQEYIVELNMNYGKTYGKCKEVCEEMNKRFPELKLIRGHYYCHGWGERMHHWLVSPDGNIIDPTKIQFPSKGFGVYEPWDESQDE</sequence>